<feature type="region of interest" description="Disordered" evidence="1">
    <location>
        <begin position="1"/>
        <end position="25"/>
    </location>
</feature>
<keyword evidence="3" id="KW-1185">Reference proteome</keyword>
<sequence length="142" mass="14710">MQDSIGVSGDNSSIDLSNRSTNNIDASDHSITQNITTDGGAIASAAATAQAAIAANKDAFTSFGNNLLDSQKNALDFGVHVTDSAFDAVKASNDSTADIARIAMANNADAWNNAKTGNGLGDLKYVLYAFAGVFALMMWKRG</sequence>
<comment type="caution">
    <text evidence="2">The sequence shown here is derived from an EMBL/GenBank/DDBJ whole genome shotgun (WGS) entry which is preliminary data.</text>
</comment>
<reference evidence="2 3" key="1">
    <citation type="submission" date="2020-08" db="EMBL/GenBank/DDBJ databases">
        <title>Genomic Encyclopedia of Type Strains, Phase IV (KMG-IV): sequencing the most valuable type-strain genomes for metagenomic binning, comparative biology and taxonomic classification.</title>
        <authorList>
            <person name="Goeker M."/>
        </authorList>
    </citation>
    <scope>NUCLEOTIDE SEQUENCE [LARGE SCALE GENOMIC DNA]</scope>
    <source>
        <strain evidence="2 3">DSM 18233</strain>
    </source>
</reference>
<dbReference type="Proteomes" id="UP000543030">
    <property type="component" value="Unassembled WGS sequence"/>
</dbReference>
<gene>
    <name evidence="2" type="ORF">HNQ50_001425</name>
</gene>
<evidence type="ECO:0000313" key="3">
    <source>
        <dbReference type="Proteomes" id="UP000543030"/>
    </source>
</evidence>
<evidence type="ECO:0000313" key="2">
    <source>
        <dbReference type="EMBL" id="MBB5190703.1"/>
    </source>
</evidence>
<protein>
    <submittedName>
        <fullName evidence="2">Uncharacterized protein</fullName>
    </submittedName>
</protein>
<proteinExistence type="predicted"/>
<accession>A0A840REC3</accession>
<name>A0A840REC3_9NEIS</name>
<dbReference type="AlphaFoldDB" id="A0A840REC3"/>
<evidence type="ECO:0000256" key="1">
    <source>
        <dbReference type="SAM" id="MobiDB-lite"/>
    </source>
</evidence>
<organism evidence="2 3">
    <name type="scientific">Silvimonas terrae</name>
    <dbReference type="NCBI Taxonomy" id="300266"/>
    <lineage>
        <taxon>Bacteria</taxon>
        <taxon>Pseudomonadati</taxon>
        <taxon>Pseudomonadota</taxon>
        <taxon>Betaproteobacteria</taxon>
        <taxon>Neisseriales</taxon>
        <taxon>Chitinibacteraceae</taxon>
        <taxon>Silvimonas</taxon>
    </lineage>
</organism>
<dbReference type="EMBL" id="JACHHN010000002">
    <property type="protein sequence ID" value="MBB5190703.1"/>
    <property type="molecule type" value="Genomic_DNA"/>
</dbReference>